<gene>
    <name evidence="7" type="ORF">ACH5RR_040284</name>
</gene>
<accession>A0ABD2XVI3</accession>
<organism evidence="7 8">
    <name type="scientific">Cinchona calisaya</name>
    <dbReference type="NCBI Taxonomy" id="153742"/>
    <lineage>
        <taxon>Eukaryota</taxon>
        <taxon>Viridiplantae</taxon>
        <taxon>Streptophyta</taxon>
        <taxon>Embryophyta</taxon>
        <taxon>Tracheophyta</taxon>
        <taxon>Spermatophyta</taxon>
        <taxon>Magnoliopsida</taxon>
        <taxon>eudicotyledons</taxon>
        <taxon>Gunneridae</taxon>
        <taxon>Pentapetalae</taxon>
        <taxon>asterids</taxon>
        <taxon>lamiids</taxon>
        <taxon>Gentianales</taxon>
        <taxon>Rubiaceae</taxon>
        <taxon>Cinchonoideae</taxon>
        <taxon>Cinchoneae</taxon>
        <taxon>Cinchona</taxon>
    </lineage>
</organism>
<keyword evidence="2" id="KW-0677">Repeat</keyword>
<dbReference type="EMBL" id="JBJUIK010000017">
    <property type="protein sequence ID" value="KAL3497552.1"/>
    <property type="molecule type" value="Genomic_DNA"/>
</dbReference>
<evidence type="ECO:0000256" key="1">
    <source>
        <dbReference type="ARBA" id="ARBA00022723"/>
    </source>
</evidence>
<dbReference type="Pfam" id="PF03107">
    <property type="entry name" value="C1_2"/>
    <property type="match status" value="3"/>
</dbReference>
<dbReference type="PROSITE" id="PS50081">
    <property type="entry name" value="ZF_DAG_PE_2"/>
    <property type="match status" value="1"/>
</dbReference>
<reference evidence="7 8" key="1">
    <citation type="submission" date="2024-11" db="EMBL/GenBank/DDBJ databases">
        <title>A near-complete genome assembly of Cinchona calisaya.</title>
        <authorList>
            <person name="Lian D.C."/>
            <person name="Zhao X.W."/>
            <person name="Wei L."/>
        </authorList>
    </citation>
    <scope>NUCLEOTIDE SEQUENCE [LARGE SCALE GENOMIC DNA]</scope>
    <source>
        <tissue evidence="7">Nenye</tissue>
    </source>
</reference>
<evidence type="ECO:0000256" key="4">
    <source>
        <dbReference type="SAM" id="Coils"/>
    </source>
</evidence>
<evidence type="ECO:0000256" key="2">
    <source>
        <dbReference type="ARBA" id="ARBA00022737"/>
    </source>
</evidence>
<dbReference type="PANTHER" id="PTHR46288">
    <property type="entry name" value="PHORBOL-ESTER/DAG-TYPE DOMAIN-CONTAINING PROTEIN"/>
    <property type="match status" value="1"/>
</dbReference>
<dbReference type="SUPFAM" id="SSF57889">
    <property type="entry name" value="Cysteine-rich domain"/>
    <property type="match status" value="4"/>
</dbReference>
<keyword evidence="1" id="KW-0479">Metal-binding</keyword>
<protein>
    <recommendedName>
        <fullName evidence="6">Phorbol-ester/DAG-type domain-containing protein</fullName>
    </recommendedName>
</protein>
<dbReference type="InterPro" id="IPR004146">
    <property type="entry name" value="DC1"/>
</dbReference>
<evidence type="ECO:0000256" key="3">
    <source>
        <dbReference type="ARBA" id="ARBA00022833"/>
    </source>
</evidence>
<evidence type="ECO:0000256" key="5">
    <source>
        <dbReference type="SAM" id="MobiDB-lite"/>
    </source>
</evidence>
<feature type="region of interest" description="Disordered" evidence="5">
    <location>
        <begin position="520"/>
        <end position="555"/>
    </location>
</feature>
<name>A0ABD2XVI3_9GENT</name>
<keyword evidence="3" id="KW-0862">Zinc</keyword>
<dbReference type="InterPro" id="IPR046349">
    <property type="entry name" value="C1-like_sf"/>
</dbReference>
<keyword evidence="4" id="KW-0175">Coiled coil</keyword>
<dbReference type="GO" id="GO:0046872">
    <property type="term" value="F:metal ion binding"/>
    <property type="evidence" value="ECO:0007669"/>
    <property type="project" value="UniProtKB-KW"/>
</dbReference>
<evidence type="ECO:0000259" key="6">
    <source>
        <dbReference type="PROSITE" id="PS50081"/>
    </source>
</evidence>
<keyword evidence="8" id="KW-1185">Reference proteome</keyword>
<dbReference type="PANTHER" id="PTHR46288:SF27">
    <property type="entry name" value="CYSTEINE_HISTIDINE-RICH C1 DOMAIN FAMILY PROTEIN"/>
    <property type="match status" value="1"/>
</dbReference>
<proteinExistence type="predicted"/>
<sequence length="777" mass="88538">MVKAKHLIHFSHSHTLTLYVAETDTNRIPPGWELSKCHLCSREAIDSIYGCKQCGLFIHDDCAKLRQFLTHPFHPQHVLTLYQYDYHIPAANASSSESEKKLLSCSACGKTCSNFIYHCAECKFYLGDYCMQIKPQSTGICHQIPENSQPHSLFICDTPSTAVNCSFCKKSLYNEKVYVCVHCKTSLDKSCYHLPRQIRHPFHSEHPMFLLRKSWGSFWGKPLKCNACSWSSDYGLEEYYYHCSECKFTLHDKCASLSPTSIKTKPSGELQIQPLSLSHSHPLIQCDKTTELVKSSCYGCDTRLEDSVFVCLECGILLDKACTELLPEISHPFHPLHPLILVEDIQKKNRFICRGCKRMSALFTYVCRKCDFYLDPRCAMIKPNMIKSKVHQHPLAFIKTKLSTSYDFSCNTCGGAFLNNFFQCVECEFGHHLECYPLLPQVIKHNCHCDPLRLTYSQIDENSDEDSDEEFYCSACEEIRDPRDPTYCCKKCLFVAHLNCVLPEIIRCIETESAKMELGTSLTTAIEEDGRDEDEEENEKEDEEEEKAKTDSTWATSKMAKELKAAIKNKIAEAGFTAKLGHKKNVTTPHEELVKETRALADEDLVTAEAAQQEIEIVQEKVAARDEDINIKKKVATSDEVVVKENFTTKDEEDMNRKKDSPPHKEIVGENINAEDELKNKISPRIEEMDKEKVIAQQESGIKKEVAAPYENTVKENVTVPDKDTIETKIATINGEIAALQIKLEELKGRRKQFLHSQCSVNKIIKHVIRKILAMDV</sequence>
<feature type="domain" description="Phorbol-ester/DAG-type" evidence="6">
    <location>
        <begin position="199"/>
        <end position="262"/>
    </location>
</feature>
<dbReference type="AlphaFoldDB" id="A0ABD2XVI3"/>
<feature type="compositionally biased region" description="Acidic residues" evidence="5">
    <location>
        <begin position="526"/>
        <end position="545"/>
    </location>
</feature>
<feature type="coiled-coil region" evidence="4">
    <location>
        <begin position="730"/>
        <end position="757"/>
    </location>
</feature>
<dbReference type="Proteomes" id="UP001630127">
    <property type="component" value="Unassembled WGS sequence"/>
</dbReference>
<dbReference type="InterPro" id="IPR002219">
    <property type="entry name" value="PKC_DAG/PE"/>
</dbReference>
<evidence type="ECO:0000313" key="7">
    <source>
        <dbReference type="EMBL" id="KAL3497552.1"/>
    </source>
</evidence>
<evidence type="ECO:0000313" key="8">
    <source>
        <dbReference type="Proteomes" id="UP001630127"/>
    </source>
</evidence>
<comment type="caution">
    <text evidence="7">The sequence shown here is derived from an EMBL/GenBank/DDBJ whole genome shotgun (WGS) entry which is preliminary data.</text>
</comment>
<dbReference type="Gene3D" id="3.30.60.20">
    <property type="match status" value="1"/>
</dbReference>